<sequence>MTISTIIGLKIHHGIGSKFGVKCSPRRFAPRWFVICGSNSHILSTSLNSFRPTSHFLFPKINFSNFLGNKIRSIYNENCYCSQLQSHTFAPQTIQSRLRILQLSAIPTSKFEI</sequence>
<dbReference type="Proteomes" id="UP001055811">
    <property type="component" value="Linkage Group LG02"/>
</dbReference>
<reference evidence="2" key="1">
    <citation type="journal article" date="2022" name="Mol. Ecol. Resour.">
        <title>The genomes of chicory, endive, great burdock and yacon provide insights into Asteraceae palaeo-polyploidization history and plant inulin production.</title>
        <authorList>
            <person name="Fan W."/>
            <person name="Wang S."/>
            <person name="Wang H."/>
            <person name="Wang A."/>
            <person name="Jiang F."/>
            <person name="Liu H."/>
            <person name="Zhao H."/>
            <person name="Xu D."/>
            <person name="Zhang Y."/>
        </authorList>
    </citation>
    <scope>NUCLEOTIDE SEQUENCE [LARGE SCALE GENOMIC DNA]</scope>
    <source>
        <strain evidence="2">cv. Punajuju</strain>
    </source>
</reference>
<dbReference type="EMBL" id="CM042010">
    <property type="protein sequence ID" value="KAI3778642.1"/>
    <property type="molecule type" value="Genomic_DNA"/>
</dbReference>
<organism evidence="1 2">
    <name type="scientific">Cichorium intybus</name>
    <name type="common">Chicory</name>
    <dbReference type="NCBI Taxonomy" id="13427"/>
    <lineage>
        <taxon>Eukaryota</taxon>
        <taxon>Viridiplantae</taxon>
        <taxon>Streptophyta</taxon>
        <taxon>Embryophyta</taxon>
        <taxon>Tracheophyta</taxon>
        <taxon>Spermatophyta</taxon>
        <taxon>Magnoliopsida</taxon>
        <taxon>eudicotyledons</taxon>
        <taxon>Gunneridae</taxon>
        <taxon>Pentapetalae</taxon>
        <taxon>asterids</taxon>
        <taxon>campanulids</taxon>
        <taxon>Asterales</taxon>
        <taxon>Asteraceae</taxon>
        <taxon>Cichorioideae</taxon>
        <taxon>Cichorieae</taxon>
        <taxon>Cichoriinae</taxon>
        <taxon>Cichorium</taxon>
    </lineage>
</organism>
<keyword evidence="2" id="KW-1185">Reference proteome</keyword>
<evidence type="ECO:0000313" key="2">
    <source>
        <dbReference type="Proteomes" id="UP001055811"/>
    </source>
</evidence>
<reference evidence="1 2" key="2">
    <citation type="journal article" date="2022" name="Mol. Ecol. Resour.">
        <title>The genomes of chicory, endive, great burdock and yacon provide insights into Asteraceae paleo-polyploidization history and plant inulin production.</title>
        <authorList>
            <person name="Fan W."/>
            <person name="Wang S."/>
            <person name="Wang H."/>
            <person name="Wang A."/>
            <person name="Jiang F."/>
            <person name="Liu H."/>
            <person name="Zhao H."/>
            <person name="Xu D."/>
            <person name="Zhang Y."/>
        </authorList>
    </citation>
    <scope>NUCLEOTIDE SEQUENCE [LARGE SCALE GENOMIC DNA]</scope>
    <source>
        <strain evidence="2">cv. Punajuju</strain>
        <tissue evidence="1">Leaves</tissue>
    </source>
</reference>
<protein>
    <submittedName>
        <fullName evidence="1">Uncharacterized protein</fullName>
    </submittedName>
</protein>
<name>A0ACB9G5F0_CICIN</name>
<accession>A0ACB9G5F0</accession>
<evidence type="ECO:0000313" key="1">
    <source>
        <dbReference type="EMBL" id="KAI3778642.1"/>
    </source>
</evidence>
<proteinExistence type="predicted"/>
<comment type="caution">
    <text evidence="1">The sequence shown here is derived from an EMBL/GenBank/DDBJ whole genome shotgun (WGS) entry which is preliminary data.</text>
</comment>
<gene>
    <name evidence="1" type="ORF">L2E82_08024</name>
</gene>